<protein>
    <submittedName>
        <fullName evidence="1">Uncharacterized protein</fullName>
    </submittedName>
</protein>
<organism evidence="1">
    <name type="scientific">Anguilla anguilla</name>
    <name type="common">European freshwater eel</name>
    <name type="synonym">Muraena anguilla</name>
    <dbReference type="NCBI Taxonomy" id="7936"/>
    <lineage>
        <taxon>Eukaryota</taxon>
        <taxon>Metazoa</taxon>
        <taxon>Chordata</taxon>
        <taxon>Craniata</taxon>
        <taxon>Vertebrata</taxon>
        <taxon>Euteleostomi</taxon>
        <taxon>Actinopterygii</taxon>
        <taxon>Neopterygii</taxon>
        <taxon>Teleostei</taxon>
        <taxon>Anguilliformes</taxon>
        <taxon>Anguillidae</taxon>
        <taxon>Anguilla</taxon>
    </lineage>
</organism>
<reference evidence="1" key="1">
    <citation type="submission" date="2014-11" db="EMBL/GenBank/DDBJ databases">
        <authorList>
            <person name="Amaro Gonzalez C."/>
        </authorList>
    </citation>
    <scope>NUCLEOTIDE SEQUENCE</scope>
</reference>
<name>A0A0E9ST68_ANGAN</name>
<accession>A0A0E9ST68</accession>
<reference evidence="1" key="2">
    <citation type="journal article" date="2015" name="Fish Shellfish Immunol.">
        <title>Early steps in the European eel (Anguilla anguilla)-Vibrio vulnificus interaction in the gills: Role of the RtxA13 toxin.</title>
        <authorList>
            <person name="Callol A."/>
            <person name="Pajuelo D."/>
            <person name="Ebbesson L."/>
            <person name="Teles M."/>
            <person name="MacKenzie S."/>
            <person name="Amaro C."/>
        </authorList>
    </citation>
    <scope>NUCLEOTIDE SEQUENCE</scope>
</reference>
<dbReference type="EMBL" id="GBXM01064071">
    <property type="protein sequence ID" value="JAH44506.1"/>
    <property type="molecule type" value="Transcribed_RNA"/>
</dbReference>
<evidence type="ECO:0000313" key="1">
    <source>
        <dbReference type="EMBL" id="JAH44506.1"/>
    </source>
</evidence>
<proteinExistence type="predicted"/>
<sequence length="19" mass="2380">MAMLFRYTPHILANRRFEL</sequence>
<dbReference type="AlphaFoldDB" id="A0A0E9ST68"/>